<feature type="compositionally biased region" description="Basic and acidic residues" evidence="4">
    <location>
        <begin position="961"/>
        <end position="970"/>
    </location>
</feature>
<evidence type="ECO:0000313" key="6">
    <source>
        <dbReference type="Proteomes" id="UP001201980"/>
    </source>
</evidence>
<dbReference type="SUPFAM" id="SSF48403">
    <property type="entry name" value="Ankyrin repeat"/>
    <property type="match status" value="3"/>
</dbReference>
<dbReference type="PROSITE" id="PS50297">
    <property type="entry name" value="ANK_REP_REGION"/>
    <property type="match status" value="2"/>
</dbReference>
<dbReference type="PANTHER" id="PTHR24198:SF165">
    <property type="entry name" value="ANKYRIN REPEAT-CONTAINING PROTEIN-RELATED"/>
    <property type="match status" value="1"/>
</dbReference>
<dbReference type="PROSITE" id="PS50088">
    <property type="entry name" value="ANK_REPEAT"/>
    <property type="match status" value="2"/>
</dbReference>
<evidence type="ECO:0000256" key="2">
    <source>
        <dbReference type="ARBA" id="ARBA00023043"/>
    </source>
</evidence>
<keyword evidence="2 3" id="KW-0040">ANK repeat</keyword>
<feature type="region of interest" description="Disordered" evidence="4">
    <location>
        <begin position="947"/>
        <end position="1035"/>
    </location>
</feature>
<dbReference type="Gene3D" id="1.25.40.20">
    <property type="entry name" value="Ankyrin repeat-containing domain"/>
    <property type="match status" value="3"/>
</dbReference>
<dbReference type="Pfam" id="PF13637">
    <property type="entry name" value="Ank_4"/>
    <property type="match status" value="1"/>
</dbReference>
<dbReference type="Proteomes" id="UP001201980">
    <property type="component" value="Unassembled WGS sequence"/>
</dbReference>
<evidence type="ECO:0000256" key="1">
    <source>
        <dbReference type="ARBA" id="ARBA00022737"/>
    </source>
</evidence>
<gene>
    <name evidence="5" type="ORF">MKZ38_007669</name>
</gene>
<feature type="region of interest" description="Disordered" evidence="4">
    <location>
        <begin position="908"/>
        <end position="929"/>
    </location>
</feature>
<protein>
    <submittedName>
        <fullName evidence="5">Ankyrin-1</fullName>
    </submittedName>
</protein>
<dbReference type="InterPro" id="IPR002110">
    <property type="entry name" value="Ankyrin_rpt"/>
</dbReference>
<dbReference type="SMART" id="SM00248">
    <property type="entry name" value="ANK"/>
    <property type="match status" value="8"/>
</dbReference>
<evidence type="ECO:0000256" key="3">
    <source>
        <dbReference type="PROSITE-ProRule" id="PRU00023"/>
    </source>
</evidence>
<proteinExistence type="predicted"/>
<reference evidence="5" key="1">
    <citation type="submission" date="2022-07" db="EMBL/GenBank/DDBJ databases">
        <title>Draft genome sequence of Zalerion maritima ATCC 34329, a (micro)plastics degrading marine fungus.</title>
        <authorList>
            <person name="Paco A."/>
            <person name="Goncalves M.F.M."/>
            <person name="Rocha-Santos T.A.P."/>
            <person name="Alves A."/>
        </authorList>
    </citation>
    <scope>NUCLEOTIDE SEQUENCE</scope>
    <source>
        <strain evidence="5">ATCC 34329</strain>
    </source>
</reference>
<dbReference type="InterPro" id="IPR036770">
    <property type="entry name" value="Ankyrin_rpt-contain_sf"/>
</dbReference>
<accession>A0AAD5WVH2</accession>
<name>A0AAD5WVH2_9PEZI</name>
<dbReference type="PANTHER" id="PTHR24198">
    <property type="entry name" value="ANKYRIN REPEAT AND PROTEIN KINASE DOMAIN-CONTAINING PROTEIN"/>
    <property type="match status" value="1"/>
</dbReference>
<comment type="caution">
    <text evidence="5">The sequence shown here is derived from an EMBL/GenBank/DDBJ whole genome shotgun (WGS) entry which is preliminary data.</text>
</comment>
<feature type="compositionally biased region" description="Basic and acidic residues" evidence="4">
    <location>
        <begin position="977"/>
        <end position="991"/>
    </location>
</feature>
<dbReference type="AlphaFoldDB" id="A0AAD5WVH2"/>
<evidence type="ECO:0000313" key="5">
    <source>
        <dbReference type="EMBL" id="KAJ2907154.1"/>
    </source>
</evidence>
<keyword evidence="6" id="KW-1185">Reference proteome</keyword>
<organism evidence="5 6">
    <name type="scientific">Zalerion maritima</name>
    <dbReference type="NCBI Taxonomy" id="339359"/>
    <lineage>
        <taxon>Eukaryota</taxon>
        <taxon>Fungi</taxon>
        <taxon>Dikarya</taxon>
        <taxon>Ascomycota</taxon>
        <taxon>Pezizomycotina</taxon>
        <taxon>Sordariomycetes</taxon>
        <taxon>Lulworthiomycetidae</taxon>
        <taxon>Lulworthiales</taxon>
        <taxon>Lulworthiaceae</taxon>
        <taxon>Zalerion</taxon>
    </lineage>
</organism>
<sequence length="1035" mass="112376">MEERVSKALQAHDWKALKGLTKDGSVNIATMEFAPSSSTILQLAIVLDRVETATMLLQKFVLLKIIYQNEDGNSAAEERLGCAPSQDVKFRLRRAEYRHTSNRGLDSPVPRLDVNALSRRTGATALATAVSKGMLAMIEFLLENGADPTVSDLDGSTAFHHAGRTPIRLALSSGRYEILRVQDTCAWKTKSSSCPTSSRTMTVPRSSDLLGLGLKSTFKSLVQAIEAQSGIMIFAIFNDNSTSKQTENGNNLFHHLATRGTIPLFRSTLQKCGQESRIYLDRATPSGITPPMMALQSGHGQLALAMLQEVPELSRQVHRLKLIKLAVNHALTDDAQLFMRPNVQPLSASDLFAQECEGKGITEGRSGTIFQDILASDSYVKGSFEELETNYRGFLPLAAGSEAAESFQAWVDVGPVSLKPTNPLQASLESAASQGNPLVSSVILAKMWSEYMEYRNVELHPPNIDNAPSAAVANSHEEVLKSVIDESGKHYVLGRELVPSKLTEAIGERREEAGLDDLCAGLEHAGEKKMPGVLEVVYKKIRGMGTEDAGLLLHSSIRRNSPRLLATLLKCDVSQQLQAEDGWSALHGSVLAKSTDAVGVLLRFEANINSLGGSNPRTTALHLAVEANDPKMVEFLVCNGADGTVKDEQGDAPLHVGTRHGCAAAGQRGISRLKAESWRESTGAPLKTRPDIRTVTVQSSSSSCPRRRRRNTPFHLALDGGNFAIARLPLEYPQQVDANAQRQTNKLTHVHEAALRGNAALLEILLGAFSNGERAPTEKSCIRAMTARILPPVLLAARSPLALGLLEILKKHGADIYARFDGVNSMEYHFSKDNAAAVERLGKGERKCYGLGTVEAPYAVGAGVREKCGNGWLPSHAYSRSSGSWDIHFWLLSHGAVLPEGSNVTSQAVQAYKGPERSGSGRPVSTAETTQQFLLETRCFEVGVDSNLDNLDHGILPPRARSREQGRCEVHSSCNRQPREREQRQEEEKTETPGPPRPRPTHTGDSKTKATASATVSGAAPKPRLGIEDENEDKK</sequence>
<dbReference type="Pfam" id="PF12796">
    <property type="entry name" value="Ank_2"/>
    <property type="match status" value="1"/>
</dbReference>
<dbReference type="EMBL" id="JAKWBI020000004">
    <property type="protein sequence ID" value="KAJ2907154.1"/>
    <property type="molecule type" value="Genomic_DNA"/>
</dbReference>
<feature type="repeat" description="ANK" evidence="3">
    <location>
        <begin position="616"/>
        <end position="648"/>
    </location>
</feature>
<feature type="repeat" description="ANK" evidence="3">
    <location>
        <begin position="121"/>
        <end position="153"/>
    </location>
</feature>
<keyword evidence="1" id="KW-0677">Repeat</keyword>
<evidence type="ECO:0000256" key="4">
    <source>
        <dbReference type="SAM" id="MobiDB-lite"/>
    </source>
</evidence>